<evidence type="ECO:0000256" key="6">
    <source>
        <dbReference type="ARBA" id="ARBA00022833"/>
    </source>
</evidence>
<keyword evidence="7" id="KW-0482">Metalloprotease</keyword>
<organism evidence="12 13">
    <name type="scientific">Pyxidicoccus parkwayensis</name>
    <dbReference type="NCBI Taxonomy" id="2813578"/>
    <lineage>
        <taxon>Bacteria</taxon>
        <taxon>Pseudomonadati</taxon>
        <taxon>Myxococcota</taxon>
        <taxon>Myxococcia</taxon>
        <taxon>Myxococcales</taxon>
        <taxon>Cystobacterineae</taxon>
        <taxon>Myxococcaceae</taxon>
        <taxon>Pyxidicoccus</taxon>
    </lineage>
</organism>
<evidence type="ECO:0000256" key="1">
    <source>
        <dbReference type="ARBA" id="ARBA00009388"/>
    </source>
</evidence>
<dbReference type="InterPro" id="IPR023612">
    <property type="entry name" value="Peptidase_M4"/>
</dbReference>
<dbReference type="Pfam" id="PF07504">
    <property type="entry name" value="FTP"/>
    <property type="match status" value="1"/>
</dbReference>
<dbReference type="PROSITE" id="PS51257">
    <property type="entry name" value="PROKAR_LIPOPROTEIN"/>
    <property type="match status" value="1"/>
</dbReference>
<dbReference type="InterPro" id="IPR013856">
    <property type="entry name" value="Peptidase_M4_domain"/>
</dbReference>
<evidence type="ECO:0000259" key="9">
    <source>
        <dbReference type="Pfam" id="PF02868"/>
    </source>
</evidence>
<proteinExistence type="inferred from homology"/>
<sequence length="730" mass="78530">MKAFCVVWLGAGIAACSPLPEEAVHDSGSAKNDAVKSALARFEGVQVLGVQDDVPSFIRGNFGRVPQVSAQRARDAGEDVRAVLRDLAPVFRLNDSDLVFRKQSVDEQGHRHLRFRQLHQGLPVIGGELVLHVDPEGRVYAANSSARGGTAVSVEVKVAPEVAAKVAVSGSRAEQALVDGPAERVFLRPEGDEALHLAWQVRVKGERDGMPSDDLVYVDAKDGVLLAVHPRIHSGLNRRMYDARNTTTLPGTELMPPYADPVVATNYSHLGTVYNCYNSLFGRDSINNAGAQLISTVHYSRNYVNAFWNGTQMVYGDGDGVNASNLANSLDVTAHELTHAVTEYESDLIYSGESGGLNESLSDIFGAVCEWYGDGQGPILPRYWIVGDDVWTPNIPNDGLRYMNNPTQDGDSLDYYPDYSSGVDVHYSSGISNLAFYLLSQGGTHPRGKTSTVVAGIGIEKAARIFYKANVDILLPSSNFEAAKLATEQTAFQLGYDAATIQSVTNAWLAVGVGIAVPPPGPLPLQNDVPVKGLESPTGETKHYFFDVPAAGACGQPMVGNLTFSISGGTGDADLYVKSGSPPTTSSYDCRPYLSGNNETCTFNNPPPGSRWYVMLRPYAPYFGVELKVTYTRTDTRSGSVAVGQEVQYGPYCALTGTKLKVLMTGAGDPDLYVRWSAPPNVNAYDCRPYVSGAAETCELTYPPVVSQAYLMVRGFTAGTYALTITQTPP</sequence>
<dbReference type="Gene3D" id="2.60.120.380">
    <property type="match status" value="2"/>
</dbReference>
<reference evidence="12 13" key="1">
    <citation type="submission" date="2021-02" db="EMBL/GenBank/DDBJ databases">
        <title>De Novo genome assembly of isolated myxobacteria.</title>
        <authorList>
            <person name="Stevens D.C."/>
        </authorList>
    </citation>
    <scope>NUCLEOTIDE SEQUENCE [LARGE SCALE GENOMIC DNA]</scope>
    <source>
        <strain evidence="13">SCPEA02</strain>
    </source>
</reference>
<dbReference type="PANTHER" id="PTHR33794:SF1">
    <property type="entry name" value="BACILLOLYSIN"/>
    <property type="match status" value="1"/>
</dbReference>
<dbReference type="Gene3D" id="3.10.170.10">
    <property type="match status" value="1"/>
</dbReference>
<dbReference type="Gene3D" id="1.10.390.10">
    <property type="entry name" value="Neutral Protease Domain 2"/>
    <property type="match status" value="1"/>
</dbReference>
<evidence type="ECO:0000256" key="3">
    <source>
        <dbReference type="ARBA" id="ARBA00022723"/>
    </source>
</evidence>
<dbReference type="InterPro" id="IPR050728">
    <property type="entry name" value="Zinc_Metalloprotease_M4"/>
</dbReference>
<dbReference type="PANTHER" id="PTHR33794">
    <property type="entry name" value="BACILLOLYSIN"/>
    <property type="match status" value="1"/>
</dbReference>
<evidence type="ECO:0000256" key="7">
    <source>
        <dbReference type="ARBA" id="ARBA00023049"/>
    </source>
</evidence>
<keyword evidence="13" id="KW-1185">Reference proteome</keyword>
<dbReference type="SUPFAM" id="SSF55486">
    <property type="entry name" value="Metalloproteases ('zincins'), catalytic domain"/>
    <property type="match status" value="1"/>
</dbReference>
<name>A0ABX7PC92_9BACT</name>
<dbReference type="Pfam" id="PF04151">
    <property type="entry name" value="PPC"/>
    <property type="match status" value="1"/>
</dbReference>
<dbReference type="InterPro" id="IPR027268">
    <property type="entry name" value="Peptidase_M4/M1_CTD_sf"/>
</dbReference>
<evidence type="ECO:0000256" key="5">
    <source>
        <dbReference type="ARBA" id="ARBA00022801"/>
    </source>
</evidence>
<dbReference type="PRINTS" id="PR00730">
    <property type="entry name" value="THERMOLYSIN"/>
</dbReference>
<evidence type="ECO:0000259" key="11">
    <source>
        <dbReference type="Pfam" id="PF07504"/>
    </source>
</evidence>
<feature type="domain" description="Peptidase M4" evidence="8">
    <location>
        <begin position="269"/>
        <end position="343"/>
    </location>
</feature>
<dbReference type="CDD" id="cd09597">
    <property type="entry name" value="M4_TLP"/>
    <property type="match status" value="1"/>
</dbReference>
<evidence type="ECO:0000256" key="4">
    <source>
        <dbReference type="ARBA" id="ARBA00022729"/>
    </source>
</evidence>
<keyword evidence="5" id="KW-0378">Hydrolase</keyword>
<dbReference type="Pfam" id="PF01447">
    <property type="entry name" value="Peptidase_M4"/>
    <property type="match status" value="1"/>
</dbReference>
<accession>A0ABX7PC92</accession>
<evidence type="ECO:0000313" key="12">
    <source>
        <dbReference type="EMBL" id="QSQ28067.1"/>
    </source>
</evidence>
<keyword evidence="6" id="KW-0862">Zinc</keyword>
<comment type="similarity">
    <text evidence="1">Belongs to the peptidase M4 family.</text>
</comment>
<dbReference type="InterPro" id="IPR007280">
    <property type="entry name" value="Peptidase_C_arc/bac"/>
</dbReference>
<dbReference type="EMBL" id="CP071090">
    <property type="protein sequence ID" value="QSQ28067.1"/>
    <property type="molecule type" value="Genomic_DNA"/>
</dbReference>
<protein>
    <submittedName>
        <fullName evidence="12">M4 family metallopeptidase</fullName>
    </submittedName>
</protein>
<feature type="domain" description="FTP" evidence="11">
    <location>
        <begin position="97"/>
        <end position="145"/>
    </location>
</feature>
<keyword evidence="3" id="KW-0479">Metal-binding</keyword>
<dbReference type="InterPro" id="IPR011096">
    <property type="entry name" value="FTP_domain"/>
</dbReference>
<feature type="domain" description="Peptidase C-terminal archaeal/bacterial" evidence="10">
    <location>
        <begin position="560"/>
        <end position="616"/>
    </location>
</feature>
<keyword evidence="4" id="KW-0732">Signal</keyword>
<keyword evidence="2" id="KW-0645">Protease</keyword>
<evidence type="ECO:0000259" key="8">
    <source>
        <dbReference type="Pfam" id="PF01447"/>
    </source>
</evidence>
<dbReference type="Pfam" id="PF02868">
    <property type="entry name" value="Peptidase_M4_C"/>
    <property type="match status" value="1"/>
</dbReference>
<dbReference type="Proteomes" id="UP000662747">
    <property type="component" value="Chromosome"/>
</dbReference>
<evidence type="ECO:0000256" key="2">
    <source>
        <dbReference type="ARBA" id="ARBA00022670"/>
    </source>
</evidence>
<feature type="domain" description="Peptidase M4 C-terminal" evidence="9">
    <location>
        <begin position="346"/>
        <end position="513"/>
    </location>
</feature>
<dbReference type="InterPro" id="IPR001570">
    <property type="entry name" value="Peptidase_M4_C_domain"/>
</dbReference>
<dbReference type="Gene3D" id="3.10.450.490">
    <property type="match status" value="1"/>
</dbReference>
<gene>
    <name evidence="12" type="ORF">JY651_11750</name>
</gene>
<evidence type="ECO:0000313" key="13">
    <source>
        <dbReference type="Proteomes" id="UP000662747"/>
    </source>
</evidence>
<evidence type="ECO:0000259" key="10">
    <source>
        <dbReference type="Pfam" id="PF04151"/>
    </source>
</evidence>